<dbReference type="Pfam" id="PF12833">
    <property type="entry name" value="HTH_18"/>
    <property type="match status" value="1"/>
</dbReference>
<feature type="domain" description="HTH araC/xylS-type" evidence="4">
    <location>
        <begin position="1"/>
        <end position="96"/>
    </location>
</feature>
<accession>A0A848DN11</accession>
<evidence type="ECO:0000256" key="1">
    <source>
        <dbReference type="ARBA" id="ARBA00023015"/>
    </source>
</evidence>
<proteinExistence type="predicted"/>
<dbReference type="InterPro" id="IPR050204">
    <property type="entry name" value="AraC_XylS_family_regulators"/>
</dbReference>
<dbReference type="InterPro" id="IPR018060">
    <property type="entry name" value="HTH_AraC"/>
</dbReference>
<dbReference type="Gene3D" id="1.10.10.60">
    <property type="entry name" value="Homeodomain-like"/>
    <property type="match status" value="1"/>
</dbReference>
<keyword evidence="2" id="KW-0238">DNA-binding</keyword>
<evidence type="ECO:0000256" key="2">
    <source>
        <dbReference type="ARBA" id="ARBA00023125"/>
    </source>
</evidence>
<dbReference type="PANTHER" id="PTHR46796:SF2">
    <property type="entry name" value="TRANSCRIPTIONAL REGULATORY PROTEIN"/>
    <property type="match status" value="1"/>
</dbReference>
<dbReference type="EMBL" id="JAAXKZ010000099">
    <property type="protein sequence ID" value="NMH94190.1"/>
    <property type="molecule type" value="Genomic_DNA"/>
</dbReference>
<dbReference type="SUPFAM" id="SSF46689">
    <property type="entry name" value="Homeodomain-like"/>
    <property type="match status" value="1"/>
</dbReference>
<dbReference type="GO" id="GO:0043565">
    <property type="term" value="F:sequence-specific DNA binding"/>
    <property type="evidence" value="ECO:0007669"/>
    <property type="project" value="InterPro"/>
</dbReference>
<name>A0A848DN11_9PSEU</name>
<protein>
    <submittedName>
        <fullName evidence="5">AraC family transcriptional regulator</fullName>
    </submittedName>
</protein>
<dbReference type="SMART" id="SM00342">
    <property type="entry name" value="HTH_ARAC"/>
    <property type="match status" value="1"/>
</dbReference>
<dbReference type="AlphaFoldDB" id="A0A848DN11"/>
<dbReference type="InterPro" id="IPR009057">
    <property type="entry name" value="Homeodomain-like_sf"/>
</dbReference>
<dbReference type="PANTHER" id="PTHR46796">
    <property type="entry name" value="HTH-TYPE TRANSCRIPTIONAL ACTIVATOR RHAS-RELATED"/>
    <property type="match status" value="1"/>
</dbReference>
<gene>
    <name evidence="5" type="ORF">HF519_21945</name>
</gene>
<evidence type="ECO:0000313" key="5">
    <source>
        <dbReference type="EMBL" id="NMH94190.1"/>
    </source>
</evidence>
<sequence length="106" mass="12026">MAALLHDRTITRFDDVTARFGLAPRTLQLLFRRYVAVSSKWVLRRCRLHEAAARPAAEHDRPWAEVAAELGYFDPSHFIRDFAAAIGMTPAAYAQACRRREVLLSA</sequence>
<dbReference type="GO" id="GO:0003700">
    <property type="term" value="F:DNA-binding transcription factor activity"/>
    <property type="evidence" value="ECO:0007669"/>
    <property type="project" value="InterPro"/>
</dbReference>
<dbReference type="PROSITE" id="PS01124">
    <property type="entry name" value="HTH_ARAC_FAMILY_2"/>
    <property type="match status" value="1"/>
</dbReference>
<evidence type="ECO:0000313" key="6">
    <source>
        <dbReference type="Proteomes" id="UP000586918"/>
    </source>
</evidence>
<dbReference type="Proteomes" id="UP000586918">
    <property type="component" value="Unassembled WGS sequence"/>
</dbReference>
<keyword evidence="6" id="KW-1185">Reference proteome</keyword>
<evidence type="ECO:0000259" key="4">
    <source>
        <dbReference type="PROSITE" id="PS01124"/>
    </source>
</evidence>
<organism evidence="5 6">
    <name type="scientific">Pseudonocardia bannensis</name>
    <dbReference type="NCBI Taxonomy" id="630973"/>
    <lineage>
        <taxon>Bacteria</taxon>
        <taxon>Bacillati</taxon>
        <taxon>Actinomycetota</taxon>
        <taxon>Actinomycetes</taxon>
        <taxon>Pseudonocardiales</taxon>
        <taxon>Pseudonocardiaceae</taxon>
        <taxon>Pseudonocardia</taxon>
    </lineage>
</organism>
<evidence type="ECO:0000256" key="3">
    <source>
        <dbReference type="ARBA" id="ARBA00023163"/>
    </source>
</evidence>
<reference evidence="5 6" key="1">
    <citation type="submission" date="2020-04" db="EMBL/GenBank/DDBJ databases">
        <authorList>
            <person name="Klaysubun C."/>
            <person name="Duangmal K."/>
            <person name="Lipun K."/>
        </authorList>
    </citation>
    <scope>NUCLEOTIDE SEQUENCE [LARGE SCALE GENOMIC DNA]</scope>
    <source>
        <strain evidence="5 6">DSM 45300</strain>
    </source>
</reference>
<keyword evidence="1" id="KW-0805">Transcription regulation</keyword>
<dbReference type="RefSeq" id="WP_169414880.1">
    <property type="nucleotide sequence ID" value="NZ_JAAXKZ010000099.1"/>
</dbReference>
<keyword evidence="3" id="KW-0804">Transcription</keyword>
<comment type="caution">
    <text evidence="5">The sequence shown here is derived from an EMBL/GenBank/DDBJ whole genome shotgun (WGS) entry which is preliminary data.</text>
</comment>